<dbReference type="PANTHER" id="PTHR12709">
    <property type="entry name" value="DNA-DIRECTED RNA POLYMERASE II, III"/>
    <property type="match status" value="1"/>
</dbReference>
<dbReference type="AlphaFoldDB" id="A0A5E8BIE6"/>
<dbReference type="OrthoDB" id="1162399at2759"/>
<evidence type="ECO:0000313" key="8">
    <source>
        <dbReference type="EMBL" id="VVT49330.1"/>
    </source>
</evidence>
<dbReference type="PROSITE" id="PS50126">
    <property type="entry name" value="S1"/>
    <property type="match status" value="1"/>
</dbReference>
<evidence type="ECO:0000259" key="7">
    <source>
        <dbReference type="PROSITE" id="PS50126"/>
    </source>
</evidence>
<reference evidence="8 9" key="1">
    <citation type="submission" date="2019-09" db="EMBL/GenBank/DDBJ databases">
        <authorList>
            <person name="Brejova B."/>
        </authorList>
    </citation>
    <scope>NUCLEOTIDE SEQUENCE [LARGE SCALE GENOMIC DNA]</scope>
</reference>
<dbReference type="InterPro" id="IPR003029">
    <property type="entry name" value="S1_domain"/>
</dbReference>
<comment type="function">
    <text evidence="6">DNA-dependent RNA polymerase which catalyzes the transcription of DNA into RNA using the four ribonucleoside triphosphates as substrates.</text>
</comment>
<evidence type="ECO:0000313" key="9">
    <source>
        <dbReference type="Proteomes" id="UP000398389"/>
    </source>
</evidence>
<dbReference type="GO" id="GO:0003727">
    <property type="term" value="F:single-stranded RNA binding"/>
    <property type="evidence" value="ECO:0007669"/>
    <property type="project" value="TreeGrafter"/>
</dbReference>
<dbReference type="EMBL" id="CABVLU010000002">
    <property type="protein sequence ID" value="VVT49330.1"/>
    <property type="molecule type" value="Genomic_DNA"/>
</dbReference>
<dbReference type="SUPFAM" id="SSF50249">
    <property type="entry name" value="Nucleic acid-binding proteins"/>
    <property type="match status" value="1"/>
</dbReference>
<dbReference type="InterPro" id="IPR036898">
    <property type="entry name" value="RNA_pol_Rpb7-like_N_sf"/>
</dbReference>
<dbReference type="GeneID" id="43581036"/>
<dbReference type="GO" id="GO:0006367">
    <property type="term" value="P:transcription initiation at RNA polymerase II promoter"/>
    <property type="evidence" value="ECO:0007669"/>
    <property type="project" value="TreeGrafter"/>
</dbReference>
<dbReference type="Pfam" id="PF03876">
    <property type="entry name" value="SHS2_Rpb7-N"/>
    <property type="match status" value="1"/>
</dbReference>
<keyword evidence="9" id="KW-1185">Reference proteome</keyword>
<dbReference type="PANTHER" id="PTHR12709:SF4">
    <property type="entry name" value="DNA-DIRECTED RNA POLYMERASE II SUBUNIT RPB7"/>
    <property type="match status" value="1"/>
</dbReference>
<dbReference type="FunFam" id="3.30.1490.120:FF:000001">
    <property type="entry name" value="DNA-directed RNA polymerase II subunit RPB7"/>
    <property type="match status" value="1"/>
</dbReference>
<dbReference type="InterPro" id="IPR012340">
    <property type="entry name" value="NA-bd_OB-fold"/>
</dbReference>
<keyword evidence="5 6" id="KW-0539">Nucleus</keyword>
<dbReference type="GO" id="GO:0000932">
    <property type="term" value="C:P-body"/>
    <property type="evidence" value="ECO:0007669"/>
    <property type="project" value="TreeGrafter"/>
</dbReference>
<keyword evidence="3 6" id="KW-0240">DNA-directed RNA polymerase</keyword>
<comment type="subcellular location">
    <subcellularLocation>
        <location evidence="1 6">Nucleus</location>
    </subcellularLocation>
</comment>
<evidence type="ECO:0000256" key="4">
    <source>
        <dbReference type="ARBA" id="ARBA00023163"/>
    </source>
</evidence>
<dbReference type="FunFam" id="2.40.50.140:FF:000043">
    <property type="entry name" value="DNA-directed RNA polymerase II subunit RPB7"/>
    <property type="match status" value="1"/>
</dbReference>
<dbReference type="Proteomes" id="UP000398389">
    <property type="component" value="Unassembled WGS sequence"/>
</dbReference>
<dbReference type="Pfam" id="PF00575">
    <property type="entry name" value="S1"/>
    <property type="match status" value="1"/>
</dbReference>
<evidence type="ECO:0000256" key="1">
    <source>
        <dbReference type="ARBA" id="ARBA00004123"/>
    </source>
</evidence>
<dbReference type="RefSeq" id="XP_031852827.1">
    <property type="nucleotide sequence ID" value="XM_031996936.1"/>
</dbReference>
<dbReference type="CDD" id="cd04462">
    <property type="entry name" value="S1_RNAPII_Rpb7"/>
    <property type="match status" value="1"/>
</dbReference>
<keyword evidence="4 6" id="KW-0804">Transcription</keyword>
<protein>
    <recommendedName>
        <fullName evidence="6">DNA-directed RNA polymerase subunit</fullName>
    </recommendedName>
</protein>
<dbReference type="Gene3D" id="3.30.1490.120">
    <property type="entry name" value="RNA polymerase Rpb7-like, N-terminal domain"/>
    <property type="match status" value="1"/>
</dbReference>
<evidence type="ECO:0000256" key="5">
    <source>
        <dbReference type="ARBA" id="ARBA00023242"/>
    </source>
</evidence>
<evidence type="ECO:0000256" key="2">
    <source>
        <dbReference type="ARBA" id="ARBA00009307"/>
    </source>
</evidence>
<dbReference type="InterPro" id="IPR005576">
    <property type="entry name" value="Rpb7-like_N"/>
</dbReference>
<dbReference type="GO" id="GO:0060213">
    <property type="term" value="P:positive regulation of nuclear-transcribed mRNA poly(A) tail shortening"/>
    <property type="evidence" value="ECO:0007669"/>
    <property type="project" value="TreeGrafter"/>
</dbReference>
<proteinExistence type="inferred from homology"/>
<evidence type="ECO:0000256" key="3">
    <source>
        <dbReference type="ARBA" id="ARBA00022478"/>
    </source>
</evidence>
<dbReference type="CDD" id="cd04329">
    <property type="entry name" value="RNAP_II_Rpb7_N"/>
    <property type="match status" value="1"/>
</dbReference>
<feature type="domain" description="S1 motif" evidence="7">
    <location>
        <begin position="84"/>
        <end position="164"/>
    </location>
</feature>
<evidence type="ECO:0000256" key="6">
    <source>
        <dbReference type="RuleBase" id="RU369086"/>
    </source>
</evidence>
<accession>A0A5E8BIE6</accession>
<gene>
    <name evidence="8" type="ORF">SAPINGB_P002217</name>
</gene>
<dbReference type="InterPro" id="IPR045113">
    <property type="entry name" value="Rpb7-like"/>
</dbReference>
<dbReference type="GO" id="GO:0045948">
    <property type="term" value="P:positive regulation of translational initiation"/>
    <property type="evidence" value="ECO:0007669"/>
    <property type="project" value="TreeGrafter"/>
</dbReference>
<name>A0A5E8BIE6_9ASCO</name>
<comment type="similarity">
    <text evidence="2">Belongs to the eukaryotic RPB7/RPC8 RNA polymerase subunit family.</text>
</comment>
<sequence>MFFLKELSLKLTLPPKSFGPHMKKMLRNKLIQDVEGTCTGQFGYIICVMDSVNIDMGKGRIIPNDGSAEFEVKYTAIVWRPFKGEVVDGIVSNVQQLGVFVDVGPLTVFISHRLLPSDMEFNPTANPPSYVSEEQTIEKGSRVRLKIVGVRADVGKMFAIGTIKEDYLGVL</sequence>
<dbReference type="GO" id="GO:0005665">
    <property type="term" value="C:RNA polymerase II, core complex"/>
    <property type="evidence" value="ECO:0007669"/>
    <property type="project" value="UniProtKB-ARBA"/>
</dbReference>
<dbReference type="GO" id="GO:0031369">
    <property type="term" value="F:translation initiation factor binding"/>
    <property type="evidence" value="ECO:0007669"/>
    <property type="project" value="TreeGrafter"/>
</dbReference>
<dbReference type="GO" id="GO:0003697">
    <property type="term" value="F:single-stranded DNA binding"/>
    <property type="evidence" value="ECO:0007669"/>
    <property type="project" value="TreeGrafter"/>
</dbReference>
<organism evidence="8 9">
    <name type="scientific">Magnusiomyces paraingens</name>
    <dbReference type="NCBI Taxonomy" id="2606893"/>
    <lineage>
        <taxon>Eukaryota</taxon>
        <taxon>Fungi</taxon>
        <taxon>Dikarya</taxon>
        <taxon>Ascomycota</taxon>
        <taxon>Saccharomycotina</taxon>
        <taxon>Dipodascomycetes</taxon>
        <taxon>Dipodascales</taxon>
        <taxon>Dipodascaceae</taxon>
        <taxon>Magnusiomyces</taxon>
    </lineage>
</organism>
<dbReference type="Gene3D" id="2.40.50.140">
    <property type="entry name" value="Nucleic acid-binding proteins"/>
    <property type="match status" value="1"/>
</dbReference>
<dbReference type="SUPFAM" id="SSF88798">
    <property type="entry name" value="N-terminal, heterodimerisation domain of RBP7 (RpoE)"/>
    <property type="match status" value="1"/>
</dbReference>